<organism evidence="1 2">
    <name type="scientific">Flavobacterium xylosi</name>
    <dbReference type="NCBI Taxonomy" id="3230415"/>
    <lineage>
        <taxon>Bacteria</taxon>
        <taxon>Pseudomonadati</taxon>
        <taxon>Bacteroidota</taxon>
        <taxon>Flavobacteriia</taxon>
        <taxon>Flavobacteriales</taxon>
        <taxon>Flavobacteriaceae</taxon>
        <taxon>Flavobacterium</taxon>
    </lineage>
</organism>
<accession>A0ABW6HR84</accession>
<reference evidence="1 2" key="1">
    <citation type="submission" date="2024-06" db="EMBL/GenBank/DDBJ databases">
        <title>Flavobacterium spp. isolated from glacier.</title>
        <authorList>
            <person name="Han D."/>
        </authorList>
    </citation>
    <scope>NUCLEOTIDE SEQUENCE [LARGE SCALE GENOMIC DNA]</scope>
    <source>
        <strain evidence="1 2">LS2P90</strain>
    </source>
</reference>
<name>A0ABW6HR84_9FLAO</name>
<gene>
    <name evidence="1" type="ORF">ACFX5E_00195</name>
</gene>
<dbReference type="Proteomes" id="UP001600109">
    <property type="component" value="Unassembled WGS sequence"/>
</dbReference>
<keyword evidence="2" id="KW-1185">Reference proteome</keyword>
<evidence type="ECO:0000313" key="1">
    <source>
        <dbReference type="EMBL" id="MFE3866488.1"/>
    </source>
</evidence>
<proteinExistence type="predicted"/>
<sequence>MKETIKDYLFLYINKNDGIVDFNEISKLIFEKFPESAWKKTHWAWYKTQITSPNGKYYQLFSNSTRDNLSSRRSLIQYTDNKISINKTINNKNIYEFPDHSTSVEKTIAIELGKVCHHIHPAIIDKIVQSNIDFKNEFKDACGNLDINSFFYEGSDCLFPGVRRNINKEKIGKWKNNINQADYTILNDNTFPRHIWAFLSMNKPYEGNMWSKSGLAKFELAHVFGHKKDEKKLEKKVFDEFDENKMPYAFFTSASNVVLIPNGLMKPTDKFESIKISFYKRHIDLYGNNFYAEKNFNENFVPEWYNEINWLEPILPENWERKIHNLLEYRKKVLINKYQK</sequence>
<evidence type="ECO:0008006" key="3">
    <source>
        <dbReference type="Google" id="ProtNLM"/>
    </source>
</evidence>
<protein>
    <recommendedName>
        <fullName evidence="3">HNH nuclease domain-containing protein</fullName>
    </recommendedName>
</protein>
<dbReference type="RefSeq" id="WP_379853144.1">
    <property type="nucleotide sequence ID" value="NZ_JBHZPZ010000001.1"/>
</dbReference>
<dbReference type="EMBL" id="JBHZPZ010000001">
    <property type="protein sequence ID" value="MFE3866488.1"/>
    <property type="molecule type" value="Genomic_DNA"/>
</dbReference>
<evidence type="ECO:0000313" key="2">
    <source>
        <dbReference type="Proteomes" id="UP001600109"/>
    </source>
</evidence>
<comment type="caution">
    <text evidence="1">The sequence shown here is derived from an EMBL/GenBank/DDBJ whole genome shotgun (WGS) entry which is preliminary data.</text>
</comment>